<comment type="similarity">
    <text evidence="1">Belongs to the CRISPR-associated Csm4 family.</text>
</comment>
<dbReference type="EMBL" id="DSZN01000064">
    <property type="protein sequence ID" value="HGQ85425.1"/>
    <property type="molecule type" value="Genomic_DNA"/>
</dbReference>
<evidence type="ECO:0000256" key="4">
    <source>
        <dbReference type="ARBA" id="ARBA00023118"/>
    </source>
</evidence>
<evidence type="ECO:0000256" key="2">
    <source>
        <dbReference type="ARBA" id="ARBA00016109"/>
    </source>
</evidence>
<name>A0A7C4NVU5_9BACT</name>
<dbReference type="GO" id="GO:0051607">
    <property type="term" value="P:defense response to virus"/>
    <property type="evidence" value="ECO:0007669"/>
    <property type="project" value="UniProtKB-KW"/>
</dbReference>
<sequence>MMLYEFTFRSLSPFTSKIESYTIFGALCWGYKNFFGEKELLILLEHFNSDPPFLISSCILKHNGNRYFPCPQIEDEFPEPKDKEEYKKQKEIKKRINYIREDIFIEFLEGKIRSKKKLGDRIKEFEKSEQYNTPEIKHILMLHNAINRLTWTTVGGTLYNVSSYFYPEFSIFICLLNETFPLDKLKVVFNIISFGGNKSIGYGRVKLINVERVKKFEEYLNPSSTGPIQKFYTLSPTFPDSSFDYDNSYYQLSTFCGKVENFYERLTAPILKRRVLYLQPGSVLTIKDNYQKKFYGGLIEVLSSSSLTNSSKKIKIYQYGYAFPFYIKTYGG</sequence>
<protein>
    <recommendedName>
        <fullName evidence="2">CRISPR system Cms protein Csm4</fullName>
    </recommendedName>
</protein>
<dbReference type="GO" id="GO:0003723">
    <property type="term" value="F:RNA binding"/>
    <property type="evidence" value="ECO:0007669"/>
    <property type="project" value="UniProtKB-KW"/>
</dbReference>
<accession>A0A7C4NVU5</accession>
<organism evidence="5">
    <name type="scientific">Thermodesulfobacterium geofontis</name>
    <dbReference type="NCBI Taxonomy" id="1295609"/>
    <lineage>
        <taxon>Bacteria</taxon>
        <taxon>Pseudomonadati</taxon>
        <taxon>Thermodesulfobacteriota</taxon>
        <taxon>Thermodesulfobacteria</taxon>
        <taxon>Thermodesulfobacteriales</taxon>
        <taxon>Thermodesulfobacteriaceae</taxon>
        <taxon>Thermodesulfobacterium</taxon>
    </lineage>
</organism>
<reference evidence="5" key="1">
    <citation type="journal article" date="2020" name="mSystems">
        <title>Genome- and Community-Level Interaction Insights into Carbon Utilization and Element Cycling Functions of Hydrothermarchaeota in Hydrothermal Sediment.</title>
        <authorList>
            <person name="Zhou Z."/>
            <person name="Liu Y."/>
            <person name="Xu W."/>
            <person name="Pan J."/>
            <person name="Luo Z.H."/>
            <person name="Li M."/>
        </authorList>
    </citation>
    <scope>NUCLEOTIDE SEQUENCE [LARGE SCALE GENOMIC DNA]</scope>
    <source>
        <strain evidence="5">SpSt-6</strain>
    </source>
</reference>
<dbReference type="AlphaFoldDB" id="A0A7C4NVU5"/>
<evidence type="ECO:0000256" key="1">
    <source>
        <dbReference type="ARBA" id="ARBA00005772"/>
    </source>
</evidence>
<evidence type="ECO:0000313" key="5">
    <source>
        <dbReference type="EMBL" id="HGQ85425.1"/>
    </source>
</evidence>
<keyword evidence="3" id="KW-0694">RNA-binding</keyword>
<evidence type="ECO:0000256" key="3">
    <source>
        <dbReference type="ARBA" id="ARBA00022884"/>
    </source>
</evidence>
<dbReference type="NCBIfam" id="TIGR01903">
    <property type="entry name" value="cas5_csm4"/>
    <property type="match status" value="1"/>
</dbReference>
<proteinExistence type="inferred from homology"/>
<gene>
    <name evidence="5" type="ORF">ENT66_03460</name>
</gene>
<keyword evidence="4" id="KW-0051">Antiviral defense</keyword>
<comment type="caution">
    <text evidence="5">The sequence shown here is derived from an EMBL/GenBank/DDBJ whole genome shotgun (WGS) entry which is preliminary data.</text>
</comment>
<dbReference type="InterPro" id="IPR005510">
    <property type="entry name" value="Csm4"/>
</dbReference>